<proteinExistence type="predicted"/>
<evidence type="ECO:0000313" key="1">
    <source>
        <dbReference type="EMBL" id="AVZ76946.1"/>
    </source>
</evidence>
<keyword evidence="2" id="KW-1185">Reference proteome</keyword>
<dbReference type="PANTHER" id="PTHR10098:SF108">
    <property type="entry name" value="TETRATRICOPEPTIDE REPEAT PROTEIN 28"/>
    <property type="match status" value="1"/>
</dbReference>
<gene>
    <name evidence="1" type="ORF">SLUN_36970</name>
</gene>
<evidence type="ECO:0000313" key="2">
    <source>
        <dbReference type="Proteomes" id="UP000244201"/>
    </source>
</evidence>
<dbReference type="EMBL" id="CP026304">
    <property type="protein sequence ID" value="AVZ76946.1"/>
    <property type="molecule type" value="Genomic_DNA"/>
</dbReference>
<sequence length="972" mass="102816">MLETGGLPCELLGLIAAAGGGLTAEDLAHLTGNRPLKVRRTLAGATGRIFLTSPPIWAPDGKVYLLGHEEIQATAMEMLSDTELRTYRDRLHAWADLHRANAWPVETPEYLLRGYTSLLRATRDRERMVALAADPARHERLWLTTGSDLEALTEITGAFDLHCAGAGPDGPDISTALVLAIRRDTLHGHSKTVPADLVAAWSLLDHTDRAISLALAHPDQHQRVRTLVRASTSLVGLGSNVAAQALAEPAVAIARALDEPSDRVKGLAQVAEALAEAGALEQALDVAAEALEIARAHAESSQQANFLIAVARAVSSAGKHVRAPALAMEVAELSRTVDGENMRVWALSAAAETLAGLGRHEQVTEIANEIIALAPANPNIDIRALMLHKAALAMAQAGHPERAVEITLQAIEIARALADPERLSDVLADIASATARVEQYDLAVETARSIVDAEWQAKALADIAGFMCGMGQHERALELARTTHPVGPALSLVAEALSEAGRHERAIILATEAAETARVLDDPQRQALALGVVAHVLARAGHHERAARIARTVTDPERRSRTMAVVASIAAKDGLRERATELASEAAVIGRAVNDPEWRTQVLGVVADAMAVVGHHEGAIELAAEAETCARTIAEASTREWLLTRVVVALARAGEQGRAGELVRTFHGAEERSAALIHVLGLMEECEQWDELAAAAVESARAITQPRDRSPALANVACALHHKGHHEYAEALANEAVNSARTLEGREYDWALGRAAEALARMGQCERAAELVRTLAAPAGVVIRGFVASAIADVGCFESAVELVAEAVEIARSHGDLSVLSKALVHQLGVLAATGNRPRAVELAADADEAVRALPVAWQADDLVKMAAVMAAVGNVDRAIEFAGEAASIPEFLRPSGNTGGAWTLVEAADVCGATAKGREFTVDALQTAFWLDTFRILPALAPEAVPVAAHCLLDEGWAAWPGTPQAVPFSS</sequence>
<reference evidence="1 2" key="1">
    <citation type="submission" date="2018-01" db="EMBL/GenBank/DDBJ databases">
        <title>Complete genome sequence of Streptomyces lunaelactis MM109T, a Ferroverdin A producer isolated from cave moonmilk deposits.</title>
        <authorList>
            <person name="Naome A."/>
            <person name="Martinet L."/>
            <person name="Maciejewska M."/>
            <person name="Anderssen S."/>
            <person name="Adam D."/>
            <person name="Tenconi E."/>
            <person name="Deflandre B."/>
            <person name="Arguelles-Arias A."/>
            <person name="Calusinska M."/>
            <person name="Copieters W."/>
            <person name="Karim L."/>
            <person name="Hanikenne M."/>
            <person name="Baurain D."/>
            <person name="van Wezel G."/>
            <person name="Smargiasso N."/>
            <person name="de Pauw E."/>
            <person name="Delfosse P."/>
            <person name="Rigali S."/>
        </authorList>
    </citation>
    <scope>NUCLEOTIDE SEQUENCE [LARGE SCALE GENOMIC DNA]</scope>
    <source>
        <strain evidence="1 2">MM109</strain>
    </source>
</reference>
<dbReference type="Proteomes" id="UP000244201">
    <property type="component" value="Chromosome"/>
</dbReference>
<dbReference type="InterPro" id="IPR011990">
    <property type="entry name" value="TPR-like_helical_dom_sf"/>
</dbReference>
<dbReference type="SUPFAM" id="SSF48452">
    <property type="entry name" value="TPR-like"/>
    <property type="match status" value="4"/>
</dbReference>
<accession>A0A2R4TCU2</accession>
<dbReference type="Gene3D" id="1.25.40.10">
    <property type="entry name" value="Tetratricopeptide repeat domain"/>
    <property type="match status" value="6"/>
</dbReference>
<protein>
    <submittedName>
        <fullName evidence="1">Uncharacterized protein</fullName>
    </submittedName>
</protein>
<dbReference type="PANTHER" id="PTHR10098">
    <property type="entry name" value="RAPSYN-RELATED"/>
    <property type="match status" value="1"/>
</dbReference>
<dbReference type="AlphaFoldDB" id="A0A2R4TCU2"/>
<name>A0A2R4TCU2_9ACTN</name>
<organism evidence="1 2">
    <name type="scientific">Streptomyces lunaelactis</name>
    <dbReference type="NCBI Taxonomy" id="1535768"/>
    <lineage>
        <taxon>Bacteria</taxon>
        <taxon>Bacillati</taxon>
        <taxon>Actinomycetota</taxon>
        <taxon>Actinomycetes</taxon>
        <taxon>Kitasatosporales</taxon>
        <taxon>Streptomycetaceae</taxon>
        <taxon>Streptomyces</taxon>
    </lineage>
</organism>
<dbReference type="KEGG" id="slk:SLUN_36970"/>